<comment type="caution">
    <text evidence="1">The sequence shown here is derived from an EMBL/GenBank/DDBJ whole genome shotgun (WGS) entry which is preliminary data.</text>
</comment>
<organism evidence="1 2">
    <name type="scientific">Trifolium medium</name>
    <dbReference type="NCBI Taxonomy" id="97028"/>
    <lineage>
        <taxon>Eukaryota</taxon>
        <taxon>Viridiplantae</taxon>
        <taxon>Streptophyta</taxon>
        <taxon>Embryophyta</taxon>
        <taxon>Tracheophyta</taxon>
        <taxon>Spermatophyta</taxon>
        <taxon>Magnoliopsida</taxon>
        <taxon>eudicotyledons</taxon>
        <taxon>Gunneridae</taxon>
        <taxon>Pentapetalae</taxon>
        <taxon>rosids</taxon>
        <taxon>fabids</taxon>
        <taxon>Fabales</taxon>
        <taxon>Fabaceae</taxon>
        <taxon>Papilionoideae</taxon>
        <taxon>50 kb inversion clade</taxon>
        <taxon>NPAAA clade</taxon>
        <taxon>Hologalegina</taxon>
        <taxon>IRL clade</taxon>
        <taxon>Trifolieae</taxon>
        <taxon>Trifolium</taxon>
    </lineage>
</organism>
<protein>
    <submittedName>
        <fullName evidence="1">Vacuolar protein sorting-associated protein 54-like</fullName>
    </submittedName>
</protein>
<sequence length="75" mass="8413">MHVYDPLLDEFYLCRGLYLLNNTAKLPSILRIYRDTLTADMKSAIKTAVAELLPVLASRGSESEFFSGDRSVEAD</sequence>
<accession>A0A392NVT3</accession>
<dbReference type="AlphaFoldDB" id="A0A392NVT3"/>
<name>A0A392NVT3_9FABA</name>
<feature type="non-terminal residue" evidence="1">
    <location>
        <position position="75"/>
    </location>
</feature>
<dbReference type="EMBL" id="LXQA010053720">
    <property type="protein sequence ID" value="MCI03927.1"/>
    <property type="molecule type" value="Genomic_DNA"/>
</dbReference>
<reference evidence="1 2" key="1">
    <citation type="journal article" date="2018" name="Front. Plant Sci.">
        <title>Red Clover (Trifolium pratense) and Zigzag Clover (T. medium) - A Picture of Genomic Similarities and Differences.</title>
        <authorList>
            <person name="Dluhosova J."/>
            <person name="Istvanek J."/>
            <person name="Nedelnik J."/>
            <person name="Repkova J."/>
        </authorList>
    </citation>
    <scope>NUCLEOTIDE SEQUENCE [LARGE SCALE GENOMIC DNA]</scope>
    <source>
        <strain evidence="2">cv. 10/8</strain>
        <tissue evidence="1">Leaf</tissue>
    </source>
</reference>
<dbReference type="Proteomes" id="UP000265520">
    <property type="component" value="Unassembled WGS sequence"/>
</dbReference>
<keyword evidence="2" id="KW-1185">Reference proteome</keyword>
<proteinExistence type="predicted"/>
<evidence type="ECO:0000313" key="2">
    <source>
        <dbReference type="Proteomes" id="UP000265520"/>
    </source>
</evidence>
<evidence type="ECO:0000313" key="1">
    <source>
        <dbReference type="EMBL" id="MCI03927.1"/>
    </source>
</evidence>